<feature type="domain" description="ABC transmembrane type-1" evidence="9">
    <location>
        <begin position="23"/>
        <end position="306"/>
    </location>
</feature>
<dbReference type="GO" id="GO:0005886">
    <property type="term" value="C:plasma membrane"/>
    <property type="evidence" value="ECO:0007669"/>
    <property type="project" value="UniProtKB-SubCell"/>
</dbReference>
<dbReference type="PANTHER" id="PTHR24221">
    <property type="entry name" value="ATP-BINDING CASSETTE SUB-FAMILY B"/>
    <property type="match status" value="1"/>
</dbReference>
<keyword evidence="6 7" id="KW-0472">Membrane</keyword>
<reference evidence="10" key="1">
    <citation type="submission" date="2022-04" db="EMBL/GenBank/DDBJ databases">
        <title>Desulfatitalea alkaliphila sp. nov., a novel anaerobic sulfate-reducing bacterium isolated from terrestrial mud volcano, Taman Peninsula, Russia.</title>
        <authorList>
            <person name="Khomyakova M.A."/>
            <person name="Merkel A.Y."/>
            <person name="Slobodkin A.I."/>
        </authorList>
    </citation>
    <scope>NUCLEOTIDE SEQUENCE</scope>
    <source>
        <strain evidence="10">M08but</strain>
    </source>
</reference>
<feature type="domain" description="ABC transporter" evidence="8">
    <location>
        <begin position="341"/>
        <end position="570"/>
    </location>
</feature>
<dbReference type="InterPro" id="IPR039421">
    <property type="entry name" value="Type_1_exporter"/>
</dbReference>
<dbReference type="InterPro" id="IPR003593">
    <property type="entry name" value="AAA+_ATPase"/>
</dbReference>
<evidence type="ECO:0000313" key="10">
    <source>
        <dbReference type="EMBL" id="MCJ8501182.1"/>
    </source>
</evidence>
<dbReference type="InterPro" id="IPR036640">
    <property type="entry name" value="ABC1_TM_sf"/>
</dbReference>
<dbReference type="CDD" id="cd18584">
    <property type="entry name" value="ABC_6TM_AarD_CydD"/>
    <property type="match status" value="1"/>
</dbReference>
<comment type="subcellular location">
    <subcellularLocation>
        <location evidence="1">Cell membrane</location>
        <topology evidence="1">Multi-pass membrane protein</topology>
    </subcellularLocation>
</comment>
<keyword evidence="3" id="KW-0547">Nucleotide-binding</keyword>
<dbReference type="EMBL" id="JALJRB010000011">
    <property type="protein sequence ID" value="MCJ8501182.1"/>
    <property type="molecule type" value="Genomic_DNA"/>
</dbReference>
<feature type="transmembrane region" description="Helical" evidence="7">
    <location>
        <begin position="60"/>
        <end position="81"/>
    </location>
</feature>
<dbReference type="SUPFAM" id="SSF90123">
    <property type="entry name" value="ABC transporter transmembrane region"/>
    <property type="match status" value="1"/>
</dbReference>
<feature type="transmembrane region" description="Helical" evidence="7">
    <location>
        <begin position="243"/>
        <end position="270"/>
    </location>
</feature>
<dbReference type="AlphaFoldDB" id="A0AA41R1I6"/>
<dbReference type="RefSeq" id="WP_246907789.1">
    <property type="nucleotide sequence ID" value="NZ_JALJRB010000011.1"/>
</dbReference>
<feature type="transmembrane region" description="Helical" evidence="7">
    <location>
        <begin position="21"/>
        <end position="48"/>
    </location>
</feature>
<dbReference type="InterPro" id="IPR003439">
    <property type="entry name" value="ABC_transporter-like_ATP-bd"/>
</dbReference>
<dbReference type="NCBIfam" id="TIGR02857">
    <property type="entry name" value="CydD"/>
    <property type="match status" value="1"/>
</dbReference>
<evidence type="ECO:0000256" key="2">
    <source>
        <dbReference type="ARBA" id="ARBA00022692"/>
    </source>
</evidence>
<evidence type="ECO:0000256" key="7">
    <source>
        <dbReference type="SAM" id="Phobius"/>
    </source>
</evidence>
<organism evidence="10 11">
    <name type="scientific">Desulfatitalea alkaliphila</name>
    <dbReference type="NCBI Taxonomy" id="2929485"/>
    <lineage>
        <taxon>Bacteria</taxon>
        <taxon>Pseudomonadati</taxon>
        <taxon>Thermodesulfobacteriota</taxon>
        <taxon>Desulfobacteria</taxon>
        <taxon>Desulfobacterales</taxon>
        <taxon>Desulfosarcinaceae</taxon>
        <taxon>Desulfatitalea</taxon>
    </lineage>
</organism>
<dbReference type="SMART" id="SM00382">
    <property type="entry name" value="AAA"/>
    <property type="match status" value="1"/>
</dbReference>
<feature type="transmembrane region" description="Helical" evidence="7">
    <location>
        <begin position="276"/>
        <end position="294"/>
    </location>
</feature>
<dbReference type="SUPFAM" id="SSF52540">
    <property type="entry name" value="P-loop containing nucleoside triphosphate hydrolases"/>
    <property type="match status" value="1"/>
</dbReference>
<dbReference type="InterPro" id="IPR027417">
    <property type="entry name" value="P-loop_NTPase"/>
</dbReference>
<dbReference type="GO" id="GO:0140359">
    <property type="term" value="F:ABC-type transporter activity"/>
    <property type="evidence" value="ECO:0007669"/>
    <property type="project" value="InterPro"/>
</dbReference>
<keyword evidence="5 7" id="KW-1133">Transmembrane helix</keyword>
<dbReference type="Pfam" id="PF00005">
    <property type="entry name" value="ABC_tran"/>
    <property type="match status" value="1"/>
</dbReference>
<comment type="caution">
    <text evidence="10">The sequence shown here is derived from an EMBL/GenBank/DDBJ whole genome shotgun (WGS) entry which is preliminary data.</text>
</comment>
<dbReference type="CDD" id="cd03228">
    <property type="entry name" value="ABCC_MRP_Like"/>
    <property type="match status" value="1"/>
</dbReference>
<evidence type="ECO:0000259" key="9">
    <source>
        <dbReference type="PROSITE" id="PS50929"/>
    </source>
</evidence>
<dbReference type="InterPro" id="IPR014216">
    <property type="entry name" value="ABC_transptr_CydD"/>
</dbReference>
<evidence type="ECO:0000313" key="11">
    <source>
        <dbReference type="Proteomes" id="UP001165427"/>
    </source>
</evidence>
<proteinExistence type="predicted"/>
<evidence type="ECO:0000256" key="3">
    <source>
        <dbReference type="ARBA" id="ARBA00022741"/>
    </source>
</evidence>
<dbReference type="GO" id="GO:0042883">
    <property type="term" value="P:cysteine transport"/>
    <property type="evidence" value="ECO:0007669"/>
    <property type="project" value="InterPro"/>
</dbReference>
<dbReference type="GO" id="GO:0016887">
    <property type="term" value="F:ATP hydrolysis activity"/>
    <property type="evidence" value="ECO:0007669"/>
    <property type="project" value="InterPro"/>
</dbReference>
<dbReference type="PROSITE" id="PS50893">
    <property type="entry name" value="ABC_TRANSPORTER_2"/>
    <property type="match status" value="1"/>
</dbReference>
<keyword evidence="2 7" id="KW-0812">Transmembrane</keyword>
<dbReference type="Pfam" id="PF00664">
    <property type="entry name" value="ABC_membrane"/>
    <property type="match status" value="1"/>
</dbReference>
<keyword evidence="11" id="KW-1185">Reference proteome</keyword>
<gene>
    <name evidence="10" type="primary">cydD</name>
    <name evidence="10" type="ORF">MRX98_11415</name>
</gene>
<dbReference type="GO" id="GO:0005524">
    <property type="term" value="F:ATP binding"/>
    <property type="evidence" value="ECO:0007669"/>
    <property type="project" value="UniProtKB-KW"/>
</dbReference>
<protein>
    <submittedName>
        <fullName evidence="10">Thiol reductant ABC exporter subunit CydD</fullName>
    </submittedName>
</protein>
<feature type="transmembrane region" description="Helical" evidence="7">
    <location>
        <begin position="138"/>
        <end position="159"/>
    </location>
</feature>
<dbReference type="PANTHER" id="PTHR24221:SF590">
    <property type="entry name" value="COMPONENT LINKED WITH THE ASSEMBLY OF CYTOCHROME' TRANSPORT TRANSMEMBRANE ATP-BINDING PROTEIN ABC TRANSPORTER CYDD-RELATED"/>
    <property type="match status" value="1"/>
</dbReference>
<evidence type="ECO:0000256" key="5">
    <source>
        <dbReference type="ARBA" id="ARBA00022989"/>
    </source>
</evidence>
<evidence type="ECO:0000259" key="8">
    <source>
        <dbReference type="PROSITE" id="PS50893"/>
    </source>
</evidence>
<dbReference type="Gene3D" id="1.20.1560.10">
    <property type="entry name" value="ABC transporter type 1, transmembrane domain"/>
    <property type="match status" value="1"/>
</dbReference>
<name>A0AA41R1I6_9BACT</name>
<dbReference type="InterPro" id="IPR011527">
    <property type="entry name" value="ABC1_TM_dom"/>
</dbReference>
<accession>A0AA41R1I6</accession>
<evidence type="ECO:0000256" key="1">
    <source>
        <dbReference type="ARBA" id="ARBA00004651"/>
    </source>
</evidence>
<sequence>MEKRSLQTWLHQQAASPVRRRLILAVALGLSAGVLLIVQAGLLGAVVHDVVFDGRTVGDVAHMLILLPLLMLLRFGLVWLAENFGVQAALRVKADLRMRLYTHLQRMGPERLRTRSIGALTHQVVDGVEGLEAYYARFLPQAALAALIPLAVLAFVFPLDLTSGLILLGTAPFIPVFMVLIGGYAEKLNQRQWRRLAALSARFLDSLQGLPTIRAFNAVRREADIIARITDDYRRTTIGVLRVAFLSALALEFLATISLALVAIFIGFKLLAGDLLFQHGFFILLLAPEFYLPLRNLGTQYHARLSALAAAEGLMAILAEPAAPAAQRREHARPRWRSVALHLDGVRYRYPGRQPVLRGLQMTVPAGTLAVLAGPSGSGKTTALRLLLGSLVPDRGTIAVNGADLARLSNAAWLAHVAWVPQSAFLFQGTLLENLLLPESSGAGAPDMGALDRAAALTGLDRDLAALPQGWHTRLAEGGEGLSGGQRRRLALTRAVLKDAPLLLLDEPTAHLDAAGRGAIVATLRSLAGRHTIVAASHDPELIEAADKVVWMNRDGDGGAAITDPGAADGRC</sequence>
<dbReference type="PROSITE" id="PS50929">
    <property type="entry name" value="ABC_TM1F"/>
    <property type="match status" value="1"/>
</dbReference>
<evidence type="ECO:0000256" key="4">
    <source>
        <dbReference type="ARBA" id="ARBA00022840"/>
    </source>
</evidence>
<feature type="transmembrane region" description="Helical" evidence="7">
    <location>
        <begin position="165"/>
        <end position="185"/>
    </location>
</feature>
<evidence type="ECO:0000256" key="6">
    <source>
        <dbReference type="ARBA" id="ARBA00023136"/>
    </source>
</evidence>
<dbReference type="Gene3D" id="3.40.50.300">
    <property type="entry name" value="P-loop containing nucleotide triphosphate hydrolases"/>
    <property type="match status" value="1"/>
</dbReference>
<keyword evidence="4" id="KW-0067">ATP-binding</keyword>
<dbReference type="Proteomes" id="UP001165427">
    <property type="component" value="Unassembled WGS sequence"/>
</dbReference>